<dbReference type="EMBL" id="AQQR01000002">
    <property type="protein sequence ID" value="OWU75777.1"/>
    <property type="molecule type" value="Genomic_DNA"/>
</dbReference>
<protein>
    <recommendedName>
        <fullName evidence="3">Response regulatory domain-containing protein</fullName>
    </recommendedName>
</protein>
<proteinExistence type="predicted"/>
<sequence>MILEDDMDFAEMLKMDLVHHGYEVDVTDSGNEAFELLSQQDYDLLIADIYIWKDGQVARDGGLLLTGRLQNIRVSNEKDRRGSLPIIVISGAARRPGQHHILDVAKSLGADAVLAKPFAPEDLHNMIDRLLASYRP</sequence>
<reference evidence="4 5" key="1">
    <citation type="submission" date="2013-04" db="EMBL/GenBank/DDBJ databases">
        <title>Oceanicola sp. 22II1-22F33 Genome Sequencing.</title>
        <authorList>
            <person name="Lai Q."/>
            <person name="Li G."/>
            <person name="Shao Z."/>
        </authorList>
    </citation>
    <scope>NUCLEOTIDE SEQUENCE [LARGE SCALE GENOMIC DNA]</scope>
    <source>
        <strain evidence="4 5">22II1-22F33</strain>
    </source>
</reference>
<accession>A0A225NRS9</accession>
<keyword evidence="5" id="KW-1185">Reference proteome</keyword>
<dbReference type="InterPro" id="IPR001789">
    <property type="entry name" value="Sig_transdc_resp-reg_receiver"/>
</dbReference>
<dbReference type="SUPFAM" id="SSF52172">
    <property type="entry name" value="CheY-like"/>
    <property type="match status" value="1"/>
</dbReference>
<dbReference type="InterPro" id="IPR050595">
    <property type="entry name" value="Bact_response_regulator"/>
</dbReference>
<evidence type="ECO:0000313" key="5">
    <source>
        <dbReference type="Proteomes" id="UP000215377"/>
    </source>
</evidence>
<dbReference type="Pfam" id="PF00072">
    <property type="entry name" value="Response_reg"/>
    <property type="match status" value="1"/>
</dbReference>
<dbReference type="AlphaFoldDB" id="A0A225NRS9"/>
<gene>
    <name evidence="4" type="ORF">ATO3_06175</name>
</gene>
<keyword evidence="1 2" id="KW-0597">Phosphoprotein</keyword>
<dbReference type="Proteomes" id="UP000215377">
    <property type="component" value="Unassembled WGS sequence"/>
</dbReference>
<dbReference type="SMART" id="SM00448">
    <property type="entry name" value="REC"/>
    <property type="match status" value="1"/>
</dbReference>
<organism evidence="4 5">
    <name type="scientific">Marinibacterium profundimaris</name>
    <dbReference type="NCBI Taxonomy" id="1679460"/>
    <lineage>
        <taxon>Bacteria</taxon>
        <taxon>Pseudomonadati</taxon>
        <taxon>Pseudomonadota</taxon>
        <taxon>Alphaproteobacteria</taxon>
        <taxon>Rhodobacterales</taxon>
        <taxon>Paracoccaceae</taxon>
        <taxon>Marinibacterium</taxon>
    </lineage>
</organism>
<feature type="modified residue" description="4-aspartylphosphate" evidence="2">
    <location>
        <position position="48"/>
    </location>
</feature>
<dbReference type="CDD" id="cd00156">
    <property type="entry name" value="REC"/>
    <property type="match status" value="1"/>
</dbReference>
<feature type="domain" description="Response regulatory" evidence="3">
    <location>
        <begin position="1"/>
        <end position="131"/>
    </location>
</feature>
<evidence type="ECO:0000313" key="4">
    <source>
        <dbReference type="EMBL" id="OWU75777.1"/>
    </source>
</evidence>
<dbReference type="GO" id="GO:0000160">
    <property type="term" value="P:phosphorelay signal transduction system"/>
    <property type="evidence" value="ECO:0007669"/>
    <property type="project" value="InterPro"/>
</dbReference>
<dbReference type="PANTHER" id="PTHR44591:SF3">
    <property type="entry name" value="RESPONSE REGULATORY DOMAIN-CONTAINING PROTEIN"/>
    <property type="match status" value="1"/>
</dbReference>
<evidence type="ECO:0000256" key="1">
    <source>
        <dbReference type="ARBA" id="ARBA00022553"/>
    </source>
</evidence>
<dbReference type="PROSITE" id="PS50110">
    <property type="entry name" value="RESPONSE_REGULATORY"/>
    <property type="match status" value="1"/>
</dbReference>
<evidence type="ECO:0000259" key="3">
    <source>
        <dbReference type="PROSITE" id="PS50110"/>
    </source>
</evidence>
<comment type="caution">
    <text evidence="4">The sequence shown here is derived from an EMBL/GenBank/DDBJ whole genome shotgun (WGS) entry which is preliminary data.</text>
</comment>
<name>A0A225NRS9_9RHOB</name>
<dbReference type="PANTHER" id="PTHR44591">
    <property type="entry name" value="STRESS RESPONSE REGULATOR PROTEIN 1"/>
    <property type="match status" value="1"/>
</dbReference>
<evidence type="ECO:0000256" key="2">
    <source>
        <dbReference type="PROSITE-ProRule" id="PRU00169"/>
    </source>
</evidence>
<dbReference type="InterPro" id="IPR011006">
    <property type="entry name" value="CheY-like_superfamily"/>
</dbReference>
<dbReference type="Gene3D" id="3.40.50.2300">
    <property type="match status" value="1"/>
</dbReference>